<evidence type="ECO:0000256" key="11">
    <source>
        <dbReference type="ARBA" id="ARBA00022679"/>
    </source>
</evidence>
<keyword evidence="22" id="KW-1185">Reference proteome</keyword>
<dbReference type="GO" id="GO:0005829">
    <property type="term" value="C:cytosol"/>
    <property type="evidence" value="ECO:0007669"/>
    <property type="project" value="TreeGrafter"/>
</dbReference>
<evidence type="ECO:0000259" key="20">
    <source>
        <dbReference type="PROSITE" id="PS50970"/>
    </source>
</evidence>
<protein>
    <recommendedName>
        <fullName evidence="7">Methionine synthase</fullName>
        <ecNumber evidence="6">2.1.1.13</ecNumber>
    </recommendedName>
    <alternativeName>
        <fullName evidence="18">5-methyltetrahydrofolate--homocysteine methyltransferase</fullName>
    </alternativeName>
</protein>
<evidence type="ECO:0000313" key="21">
    <source>
        <dbReference type="EMBL" id="MBK1879248.1"/>
    </source>
</evidence>
<sequence length="363" mass="39624">MMALLPDSKPLSKSGQALEALIRERIVILDGAMGTMIQRHKLEEKDFRDDSLADVAGELKGNNDLLSITRPDIIGDIHRQYYQAGSDIVETNTFSGTTIAQADYKLEHRVRDINIESAKLAKRVAAEESEKQGRPLWVAGAMGPTNRTASLSPDVNRPEYRATSYDELKQAYYDQAEALVEGGVDILMPETVFDTLNLKAALHAIEDLFDTMDERLPVIVSLTITDQSGRTLSGQTPEAAWNSIRHAKPTCVGLNCALGADLMHPYLKELSDVADTFVHVYPNAGLPNPLSDTGYDETPEITGNAVATFASEGLVNLVGGCCGTTPPHIKAIAERMKEFESRKVPEAKKGLLLSGLEPMNFLV</sequence>
<dbReference type="GO" id="GO:0050667">
    <property type="term" value="P:homocysteine metabolic process"/>
    <property type="evidence" value="ECO:0007669"/>
    <property type="project" value="TreeGrafter"/>
</dbReference>
<comment type="pathway">
    <text evidence="4">Amino-acid biosynthesis; L-methionine biosynthesis via de novo pathway; L-methionine from L-homocysteine (MetH route): step 1/1.</text>
</comment>
<name>A0A934VT21_9BACT</name>
<dbReference type="Pfam" id="PF02574">
    <property type="entry name" value="S-methyl_trans"/>
    <property type="match status" value="1"/>
</dbReference>
<evidence type="ECO:0000256" key="15">
    <source>
        <dbReference type="ARBA" id="ARBA00023167"/>
    </source>
</evidence>
<evidence type="ECO:0000256" key="3">
    <source>
        <dbReference type="ARBA" id="ARBA00001956"/>
    </source>
</evidence>
<dbReference type="GO" id="GO:0046872">
    <property type="term" value="F:metal ion binding"/>
    <property type="evidence" value="ECO:0007669"/>
    <property type="project" value="UniProtKB-KW"/>
</dbReference>
<evidence type="ECO:0000256" key="12">
    <source>
        <dbReference type="ARBA" id="ARBA00022691"/>
    </source>
</evidence>
<dbReference type="Proteomes" id="UP000617628">
    <property type="component" value="Unassembled WGS sequence"/>
</dbReference>
<keyword evidence="11 19" id="KW-0808">Transferase</keyword>
<reference evidence="21" key="1">
    <citation type="submission" date="2021-01" db="EMBL/GenBank/DDBJ databases">
        <title>Modified the classification status of verrucomicrobia.</title>
        <authorList>
            <person name="Feng X."/>
        </authorList>
    </citation>
    <scope>NUCLEOTIDE SEQUENCE</scope>
    <source>
        <strain evidence="21">KCTC 13126</strain>
    </source>
</reference>
<evidence type="ECO:0000256" key="17">
    <source>
        <dbReference type="ARBA" id="ARBA00025552"/>
    </source>
</evidence>
<accession>A0A934VT21</accession>
<dbReference type="InterPro" id="IPR036589">
    <property type="entry name" value="HCY_dom_sf"/>
</dbReference>
<dbReference type="AlphaFoldDB" id="A0A934VT21"/>
<proteinExistence type="inferred from homology"/>
<comment type="caution">
    <text evidence="21">The sequence shown here is derived from an EMBL/GenBank/DDBJ whole genome shotgun (WGS) entry which is preliminary data.</text>
</comment>
<keyword evidence="12" id="KW-0949">S-adenosyl-L-methionine</keyword>
<keyword evidence="16" id="KW-0170">Cobalt</keyword>
<evidence type="ECO:0000256" key="8">
    <source>
        <dbReference type="ARBA" id="ARBA00022603"/>
    </source>
</evidence>
<keyword evidence="15" id="KW-0486">Methionine biosynthesis</keyword>
<dbReference type="RefSeq" id="WP_200357461.1">
    <property type="nucleotide sequence ID" value="NZ_JAENIL010000043.1"/>
</dbReference>
<comment type="function">
    <text evidence="17">Catalyzes the transfer of a methyl group from methyl-cobalamin to homocysteine, yielding enzyme-bound cob(I)alamin and methionine. Subsequently, remethylates the cofactor using methyltetrahydrofolate.</text>
</comment>
<dbReference type="GO" id="GO:0046653">
    <property type="term" value="P:tetrahydrofolate metabolic process"/>
    <property type="evidence" value="ECO:0007669"/>
    <property type="project" value="TreeGrafter"/>
</dbReference>
<evidence type="ECO:0000256" key="14">
    <source>
        <dbReference type="ARBA" id="ARBA00022833"/>
    </source>
</evidence>
<dbReference type="SUPFAM" id="SSF82282">
    <property type="entry name" value="Homocysteine S-methyltransferase"/>
    <property type="match status" value="1"/>
</dbReference>
<organism evidence="21 22">
    <name type="scientific">Pelagicoccus mobilis</name>
    <dbReference type="NCBI Taxonomy" id="415221"/>
    <lineage>
        <taxon>Bacteria</taxon>
        <taxon>Pseudomonadati</taxon>
        <taxon>Verrucomicrobiota</taxon>
        <taxon>Opitutia</taxon>
        <taxon>Puniceicoccales</taxon>
        <taxon>Pelagicoccaceae</taxon>
        <taxon>Pelagicoccus</taxon>
    </lineage>
</organism>
<comment type="catalytic activity">
    <reaction evidence="1">
        <text>(6S)-5-methyl-5,6,7,8-tetrahydrofolate + L-homocysteine = (6S)-5,6,7,8-tetrahydrofolate + L-methionine</text>
        <dbReference type="Rhea" id="RHEA:11172"/>
        <dbReference type="ChEBI" id="CHEBI:18608"/>
        <dbReference type="ChEBI" id="CHEBI:57453"/>
        <dbReference type="ChEBI" id="CHEBI:57844"/>
        <dbReference type="ChEBI" id="CHEBI:58199"/>
        <dbReference type="EC" id="2.1.1.13"/>
    </reaction>
</comment>
<dbReference type="PANTHER" id="PTHR45833:SF1">
    <property type="entry name" value="METHIONINE SYNTHASE"/>
    <property type="match status" value="1"/>
</dbReference>
<evidence type="ECO:0000256" key="19">
    <source>
        <dbReference type="PROSITE-ProRule" id="PRU00333"/>
    </source>
</evidence>
<evidence type="ECO:0000256" key="16">
    <source>
        <dbReference type="ARBA" id="ARBA00023285"/>
    </source>
</evidence>
<dbReference type="InterPro" id="IPR050554">
    <property type="entry name" value="Met_Synthase/Corrinoid"/>
</dbReference>
<feature type="binding site" evidence="19">
    <location>
        <position position="256"/>
    </location>
    <ligand>
        <name>Zn(2+)</name>
        <dbReference type="ChEBI" id="CHEBI:29105"/>
    </ligand>
</feature>
<comment type="cofactor">
    <cofactor evidence="3">
        <name>methylcob(III)alamin</name>
        <dbReference type="ChEBI" id="CHEBI:28115"/>
    </cofactor>
</comment>
<evidence type="ECO:0000256" key="6">
    <source>
        <dbReference type="ARBA" id="ARBA00012032"/>
    </source>
</evidence>
<keyword evidence="9" id="KW-0028">Amino-acid biosynthesis</keyword>
<dbReference type="EMBL" id="JAENIL010000043">
    <property type="protein sequence ID" value="MBK1879248.1"/>
    <property type="molecule type" value="Genomic_DNA"/>
</dbReference>
<gene>
    <name evidence="21" type="ORF">JIN87_20345</name>
</gene>
<comment type="similarity">
    <text evidence="5">Belongs to the vitamin-B12 dependent methionine synthase family.</text>
</comment>
<evidence type="ECO:0000256" key="2">
    <source>
        <dbReference type="ARBA" id="ARBA00001947"/>
    </source>
</evidence>
<evidence type="ECO:0000256" key="13">
    <source>
        <dbReference type="ARBA" id="ARBA00022723"/>
    </source>
</evidence>
<evidence type="ECO:0000256" key="9">
    <source>
        <dbReference type="ARBA" id="ARBA00022605"/>
    </source>
</evidence>
<keyword evidence="10" id="KW-0846">Cobalamin</keyword>
<feature type="binding site" evidence="19">
    <location>
        <position position="321"/>
    </location>
    <ligand>
        <name>Zn(2+)</name>
        <dbReference type="ChEBI" id="CHEBI:29105"/>
    </ligand>
</feature>
<dbReference type="GO" id="GO:0032259">
    <property type="term" value="P:methylation"/>
    <property type="evidence" value="ECO:0007669"/>
    <property type="project" value="UniProtKB-KW"/>
</dbReference>
<keyword evidence="8 19" id="KW-0489">Methyltransferase</keyword>
<dbReference type="InterPro" id="IPR003726">
    <property type="entry name" value="HCY_dom"/>
</dbReference>
<dbReference type="GO" id="GO:0031419">
    <property type="term" value="F:cobalamin binding"/>
    <property type="evidence" value="ECO:0007669"/>
    <property type="project" value="UniProtKB-KW"/>
</dbReference>
<evidence type="ECO:0000256" key="5">
    <source>
        <dbReference type="ARBA" id="ARBA00010398"/>
    </source>
</evidence>
<dbReference type="EC" id="2.1.1.13" evidence="6"/>
<dbReference type="FunFam" id="3.20.20.330:FF:000001">
    <property type="entry name" value="Methionine synthase"/>
    <property type="match status" value="1"/>
</dbReference>
<dbReference type="Gene3D" id="3.20.20.330">
    <property type="entry name" value="Homocysteine-binding-like domain"/>
    <property type="match status" value="1"/>
</dbReference>
<keyword evidence="13 19" id="KW-0479">Metal-binding</keyword>
<evidence type="ECO:0000256" key="4">
    <source>
        <dbReference type="ARBA" id="ARBA00005178"/>
    </source>
</evidence>
<dbReference type="PROSITE" id="PS50970">
    <property type="entry name" value="HCY"/>
    <property type="match status" value="1"/>
</dbReference>
<evidence type="ECO:0000256" key="1">
    <source>
        <dbReference type="ARBA" id="ARBA00001700"/>
    </source>
</evidence>
<dbReference type="PANTHER" id="PTHR45833">
    <property type="entry name" value="METHIONINE SYNTHASE"/>
    <property type="match status" value="1"/>
</dbReference>
<feature type="domain" description="Hcy-binding" evidence="20">
    <location>
        <begin position="15"/>
        <end position="336"/>
    </location>
</feature>
<evidence type="ECO:0000313" key="22">
    <source>
        <dbReference type="Proteomes" id="UP000617628"/>
    </source>
</evidence>
<feature type="binding site" evidence="19">
    <location>
        <position position="322"/>
    </location>
    <ligand>
        <name>Zn(2+)</name>
        <dbReference type="ChEBI" id="CHEBI:29105"/>
    </ligand>
</feature>
<dbReference type="GO" id="GO:0008705">
    <property type="term" value="F:methionine synthase activity"/>
    <property type="evidence" value="ECO:0007669"/>
    <property type="project" value="UniProtKB-EC"/>
</dbReference>
<evidence type="ECO:0000256" key="18">
    <source>
        <dbReference type="ARBA" id="ARBA00031040"/>
    </source>
</evidence>
<keyword evidence="14 19" id="KW-0862">Zinc</keyword>
<evidence type="ECO:0000256" key="10">
    <source>
        <dbReference type="ARBA" id="ARBA00022628"/>
    </source>
</evidence>
<comment type="cofactor">
    <cofactor evidence="2 19">
        <name>Zn(2+)</name>
        <dbReference type="ChEBI" id="CHEBI:29105"/>
    </cofactor>
</comment>
<evidence type="ECO:0000256" key="7">
    <source>
        <dbReference type="ARBA" id="ARBA00013998"/>
    </source>
</evidence>